<keyword evidence="2" id="KW-0472">Membrane</keyword>
<dbReference type="SUPFAM" id="SSF54106">
    <property type="entry name" value="LysM domain"/>
    <property type="match status" value="1"/>
</dbReference>
<dbReference type="EMBL" id="JXRR01000014">
    <property type="protein sequence ID" value="KIL48094.1"/>
    <property type="molecule type" value="Genomic_DNA"/>
</dbReference>
<comment type="caution">
    <text evidence="4">The sequence shown here is derived from an EMBL/GenBank/DDBJ whole genome shotgun (WGS) entry which is preliminary data.</text>
</comment>
<feature type="compositionally biased region" description="Polar residues" evidence="1">
    <location>
        <begin position="194"/>
        <end position="203"/>
    </location>
</feature>
<reference evidence="4 5" key="1">
    <citation type="submission" date="2015-01" db="EMBL/GenBank/DDBJ databases">
        <title>Jeotgalibacillus campisalis genome sequencing.</title>
        <authorList>
            <person name="Goh K.M."/>
            <person name="Chan K.-G."/>
            <person name="Yaakop A.S."/>
            <person name="Ee R."/>
            <person name="Gan H.M."/>
            <person name="Chan C.S."/>
        </authorList>
    </citation>
    <scope>NUCLEOTIDE SEQUENCE [LARGE SCALE GENOMIC DNA]</scope>
    <source>
        <strain evidence="4 5">SF-57</strain>
    </source>
</reference>
<feature type="region of interest" description="Disordered" evidence="1">
    <location>
        <begin position="1"/>
        <end position="47"/>
    </location>
</feature>
<gene>
    <name evidence="4" type="ORF">KR50_22610</name>
</gene>
<feature type="compositionally biased region" description="Basic and acidic residues" evidence="1">
    <location>
        <begin position="1"/>
        <end position="15"/>
    </location>
</feature>
<dbReference type="OrthoDB" id="2583609at2"/>
<keyword evidence="2" id="KW-1133">Transmembrane helix</keyword>
<dbReference type="Gene3D" id="3.10.350.10">
    <property type="entry name" value="LysM domain"/>
    <property type="match status" value="1"/>
</dbReference>
<keyword evidence="5" id="KW-1185">Reference proteome</keyword>
<evidence type="ECO:0000313" key="4">
    <source>
        <dbReference type="EMBL" id="KIL48094.1"/>
    </source>
</evidence>
<feature type="compositionally biased region" description="Acidic residues" evidence="1">
    <location>
        <begin position="114"/>
        <end position="141"/>
    </location>
</feature>
<evidence type="ECO:0000256" key="1">
    <source>
        <dbReference type="SAM" id="MobiDB-lite"/>
    </source>
</evidence>
<dbReference type="CDD" id="cd00118">
    <property type="entry name" value="LysM"/>
    <property type="match status" value="1"/>
</dbReference>
<feature type="transmembrane region" description="Helical" evidence="2">
    <location>
        <begin position="54"/>
        <end position="76"/>
    </location>
</feature>
<dbReference type="InterPro" id="IPR036779">
    <property type="entry name" value="LysM_dom_sf"/>
</dbReference>
<evidence type="ECO:0000256" key="2">
    <source>
        <dbReference type="SAM" id="Phobius"/>
    </source>
</evidence>
<dbReference type="PROSITE" id="PS51782">
    <property type="entry name" value="LYSM"/>
    <property type="match status" value="1"/>
</dbReference>
<feature type="region of interest" description="Disordered" evidence="1">
    <location>
        <begin position="98"/>
        <end position="203"/>
    </location>
</feature>
<dbReference type="PATRIC" id="fig|220754.4.peg.2277"/>
<evidence type="ECO:0000313" key="5">
    <source>
        <dbReference type="Proteomes" id="UP000031972"/>
    </source>
</evidence>
<dbReference type="SMART" id="SM00257">
    <property type="entry name" value="LysM"/>
    <property type="match status" value="1"/>
</dbReference>
<dbReference type="Pfam" id="PF01476">
    <property type="entry name" value="LysM"/>
    <property type="match status" value="1"/>
</dbReference>
<sequence length="246" mass="26985">MKRDPYRDQANKTRQEITAADQSIHKENGGETSRLALHGKKRDEKAAQKKPFPLIRVLVALFVLLPVTVAILSLTLNNSESGITNATMDRDSAFQVDRAQLSPADEQPDTGITDSDEREETPEESPSDAETSKDDDAEEINEEKTEASNETEEAVQEAVEEPAEPAAEEPAEQVVEEPAEAETDSTTDVEEEPSSSAVHTVQASETLYRISVNYFGNGDWVEKIKEVNGLSSNEISEGQVLEIPSQ</sequence>
<dbReference type="Proteomes" id="UP000031972">
    <property type="component" value="Unassembled WGS sequence"/>
</dbReference>
<organism evidence="4 5">
    <name type="scientific">Jeotgalibacillus campisalis</name>
    <dbReference type="NCBI Taxonomy" id="220754"/>
    <lineage>
        <taxon>Bacteria</taxon>
        <taxon>Bacillati</taxon>
        <taxon>Bacillota</taxon>
        <taxon>Bacilli</taxon>
        <taxon>Bacillales</taxon>
        <taxon>Caryophanaceae</taxon>
        <taxon>Jeotgalibacillus</taxon>
    </lineage>
</organism>
<dbReference type="AlphaFoldDB" id="A0A0C2S259"/>
<proteinExistence type="predicted"/>
<protein>
    <recommendedName>
        <fullName evidence="3">LysM domain-containing protein</fullName>
    </recommendedName>
</protein>
<dbReference type="RefSeq" id="WP_052476971.1">
    <property type="nucleotide sequence ID" value="NZ_JXRR01000014.1"/>
</dbReference>
<feature type="domain" description="LysM" evidence="3">
    <location>
        <begin position="197"/>
        <end position="243"/>
    </location>
</feature>
<accession>A0A0C2S259</accession>
<evidence type="ECO:0000259" key="3">
    <source>
        <dbReference type="PROSITE" id="PS51782"/>
    </source>
</evidence>
<dbReference type="InterPro" id="IPR018392">
    <property type="entry name" value="LysM"/>
</dbReference>
<feature type="compositionally biased region" description="Acidic residues" evidence="1">
    <location>
        <begin position="149"/>
        <end position="193"/>
    </location>
</feature>
<name>A0A0C2S259_9BACL</name>
<keyword evidence="2" id="KW-0812">Transmembrane</keyword>